<feature type="compositionally biased region" description="Low complexity" evidence="1">
    <location>
        <begin position="43"/>
        <end position="53"/>
    </location>
</feature>
<feature type="signal peptide" evidence="2">
    <location>
        <begin position="1"/>
        <end position="29"/>
    </location>
</feature>
<protein>
    <recommendedName>
        <fullName evidence="5">DUF3613 domain-containing protein</fullName>
    </recommendedName>
</protein>
<dbReference type="Proteomes" id="UP000196138">
    <property type="component" value="Chromosome"/>
</dbReference>
<organism evidence="3 4">
    <name type="scientific">Comamonas serinivorans</name>
    <dbReference type="NCBI Taxonomy" id="1082851"/>
    <lineage>
        <taxon>Bacteria</taxon>
        <taxon>Pseudomonadati</taxon>
        <taxon>Pseudomonadota</taxon>
        <taxon>Betaproteobacteria</taxon>
        <taxon>Burkholderiales</taxon>
        <taxon>Comamonadaceae</taxon>
        <taxon>Comamonas</taxon>
    </lineage>
</organism>
<evidence type="ECO:0000256" key="1">
    <source>
        <dbReference type="SAM" id="MobiDB-lite"/>
    </source>
</evidence>
<keyword evidence="2" id="KW-0732">Signal</keyword>
<feature type="region of interest" description="Disordered" evidence="1">
    <location>
        <begin position="43"/>
        <end position="80"/>
    </location>
</feature>
<evidence type="ECO:0000256" key="2">
    <source>
        <dbReference type="SAM" id="SignalP"/>
    </source>
</evidence>
<dbReference type="InterPro" id="IPR022053">
    <property type="entry name" value="DUF3613"/>
</dbReference>
<dbReference type="PROSITE" id="PS51257">
    <property type="entry name" value="PROKAR_LIPOPROTEIN"/>
    <property type="match status" value="1"/>
</dbReference>
<evidence type="ECO:0000313" key="4">
    <source>
        <dbReference type="Proteomes" id="UP000196138"/>
    </source>
</evidence>
<dbReference type="EMBL" id="CP021455">
    <property type="protein sequence ID" value="ARU04351.1"/>
    <property type="molecule type" value="Genomic_DNA"/>
</dbReference>
<evidence type="ECO:0000313" key="3">
    <source>
        <dbReference type="EMBL" id="ARU04351.1"/>
    </source>
</evidence>
<proteinExistence type="predicted"/>
<accession>A0A1Y0ELN8</accession>
<reference evidence="3 4" key="1">
    <citation type="submission" date="2017-05" db="EMBL/GenBank/DDBJ databases">
        <authorList>
            <person name="Song R."/>
            <person name="Chenine A.L."/>
            <person name="Ruprecht R.M."/>
        </authorList>
    </citation>
    <scope>NUCLEOTIDE SEQUENCE [LARGE SCALE GENOMIC DNA]</scope>
    <source>
        <strain evidence="3 4">DSM 26136</strain>
    </source>
</reference>
<dbReference type="Pfam" id="PF12266">
    <property type="entry name" value="DUF3613"/>
    <property type="match status" value="1"/>
</dbReference>
<feature type="chain" id="PRO_5013118518" description="DUF3613 domain-containing protein" evidence="2">
    <location>
        <begin position="30"/>
        <end position="141"/>
    </location>
</feature>
<sequence length="141" mass="14699">MRFTMSLLRLVAPPLFAALLLACAGAAQAAAAANPPAAALAAESQVEAQVAPAPSAGAPATEASVDAAGEPYGEPSGEPYFERRIDIGSATEALLQAQRTAQSAHPRAIDGEQASRSYQRYLKSFETTIPERFETGLNVKQ</sequence>
<dbReference type="KEGG" id="cser:CCO03_06395"/>
<keyword evidence="4" id="KW-1185">Reference proteome</keyword>
<evidence type="ECO:0008006" key="5">
    <source>
        <dbReference type="Google" id="ProtNLM"/>
    </source>
</evidence>
<dbReference type="AlphaFoldDB" id="A0A1Y0ELN8"/>
<gene>
    <name evidence="3" type="ORF">CCO03_06395</name>
</gene>
<name>A0A1Y0ELN8_9BURK</name>